<accession>W1N7P4</accession>
<gene>
    <name evidence="1" type="ORF">BJB45_20230</name>
</gene>
<dbReference type="Proteomes" id="UP000019113">
    <property type="component" value="Unassembled WGS sequence"/>
</dbReference>
<dbReference type="KEGG" id="hhu:AR456_20385"/>
<keyword evidence="2" id="KW-1185">Reference proteome</keyword>
<name>W1N7P4_9GAMM</name>
<dbReference type="AlphaFoldDB" id="W1N7P4"/>
<dbReference type="EMBL" id="AVBC01000035">
    <property type="protein sequence ID" value="ERL50925.1"/>
    <property type="molecule type" value="Genomic_DNA"/>
</dbReference>
<proteinExistence type="predicted"/>
<organism evidence="1 2">
    <name type="scientific">Halomonas huangheensis</name>
    <dbReference type="NCBI Taxonomy" id="1178482"/>
    <lineage>
        <taxon>Bacteria</taxon>
        <taxon>Pseudomonadati</taxon>
        <taxon>Pseudomonadota</taxon>
        <taxon>Gammaproteobacteria</taxon>
        <taxon>Oceanospirillales</taxon>
        <taxon>Halomonadaceae</taxon>
        <taxon>Halomonas</taxon>
    </lineage>
</organism>
<dbReference type="OrthoDB" id="7871763at2"/>
<reference evidence="1 2" key="1">
    <citation type="submission" date="2013-08" db="EMBL/GenBank/DDBJ databases">
        <title>draft genome of Halomonas huanghegensis, strain BJGMM-B45T.</title>
        <authorList>
            <person name="Miao C."/>
            <person name="Wan Y."/>
            <person name="Jin W."/>
        </authorList>
    </citation>
    <scope>NUCLEOTIDE SEQUENCE [LARGE SCALE GENOMIC DNA]</scope>
    <source>
        <strain evidence="1 2">BJGMM-B45</strain>
    </source>
</reference>
<evidence type="ECO:0000313" key="1">
    <source>
        <dbReference type="EMBL" id="ERL50925.1"/>
    </source>
</evidence>
<protein>
    <submittedName>
        <fullName evidence="1">Uncharacterized protein</fullName>
    </submittedName>
</protein>
<dbReference type="RefSeq" id="WP_021819452.1">
    <property type="nucleotide sequence ID" value="NZ_AVBC01000035.1"/>
</dbReference>
<dbReference type="PATRIC" id="fig|1178482.3.peg.2498"/>
<evidence type="ECO:0000313" key="2">
    <source>
        <dbReference type="Proteomes" id="UP000019113"/>
    </source>
</evidence>
<comment type="caution">
    <text evidence="1">The sequence shown here is derived from an EMBL/GenBank/DDBJ whole genome shotgun (WGS) entry which is preliminary data.</text>
</comment>
<sequence length="114" mass="13216">MSSASILPEQLARQWVEIEEQQRPGYLVWREVSADIAPRRQPRRRLYLHHDGYAELLRGSPDDGLECESQGRWHCVGRVLSLTLPGWDGDYRIDQLLPDTLILQSRQPENGDDH</sequence>